<dbReference type="EMBL" id="VSRR010065896">
    <property type="protein sequence ID" value="MPC84613.1"/>
    <property type="molecule type" value="Genomic_DNA"/>
</dbReference>
<comment type="caution">
    <text evidence="1">The sequence shown here is derived from an EMBL/GenBank/DDBJ whole genome shotgun (WGS) entry which is preliminary data.</text>
</comment>
<dbReference type="AlphaFoldDB" id="A0A5B7IQE9"/>
<sequence length="37" mass="4229">MAEVWNLPFLLPSLSYLRRRENEAEDGAARTVSICGY</sequence>
<dbReference type="Proteomes" id="UP000324222">
    <property type="component" value="Unassembled WGS sequence"/>
</dbReference>
<protein>
    <submittedName>
        <fullName evidence="1">Uncharacterized protein</fullName>
    </submittedName>
</protein>
<gene>
    <name evidence="1" type="ORF">E2C01_079357</name>
</gene>
<name>A0A5B7IQE9_PORTR</name>
<evidence type="ECO:0000313" key="1">
    <source>
        <dbReference type="EMBL" id="MPC84613.1"/>
    </source>
</evidence>
<evidence type="ECO:0000313" key="2">
    <source>
        <dbReference type="Proteomes" id="UP000324222"/>
    </source>
</evidence>
<keyword evidence="2" id="KW-1185">Reference proteome</keyword>
<accession>A0A5B7IQE9</accession>
<reference evidence="1 2" key="1">
    <citation type="submission" date="2019-05" db="EMBL/GenBank/DDBJ databases">
        <title>Another draft genome of Portunus trituberculatus and its Hox gene families provides insights of decapod evolution.</title>
        <authorList>
            <person name="Jeong J.-H."/>
            <person name="Song I."/>
            <person name="Kim S."/>
            <person name="Choi T."/>
            <person name="Kim D."/>
            <person name="Ryu S."/>
            <person name="Kim W."/>
        </authorList>
    </citation>
    <scope>NUCLEOTIDE SEQUENCE [LARGE SCALE GENOMIC DNA]</scope>
    <source>
        <tissue evidence="1">Muscle</tissue>
    </source>
</reference>
<proteinExistence type="predicted"/>
<organism evidence="1 2">
    <name type="scientific">Portunus trituberculatus</name>
    <name type="common">Swimming crab</name>
    <name type="synonym">Neptunus trituberculatus</name>
    <dbReference type="NCBI Taxonomy" id="210409"/>
    <lineage>
        <taxon>Eukaryota</taxon>
        <taxon>Metazoa</taxon>
        <taxon>Ecdysozoa</taxon>
        <taxon>Arthropoda</taxon>
        <taxon>Crustacea</taxon>
        <taxon>Multicrustacea</taxon>
        <taxon>Malacostraca</taxon>
        <taxon>Eumalacostraca</taxon>
        <taxon>Eucarida</taxon>
        <taxon>Decapoda</taxon>
        <taxon>Pleocyemata</taxon>
        <taxon>Brachyura</taxon>
        <taxon>Eubrachyura</taxon>
        <taxon>Portunoidea</taxon>
        <taxon>Portunidae</taxon>
        <taxon>Portuninae</taxon>
        <taxon>Portunus</taxon>
    </lineage>
</organism>